<name>A0ABS4ZZZ8_9MYCO</name>
<keyword evidence="2" id="KW-1185">Reference proteome</keyword>
<sequence>MGRLILVDEPAGDAGMRSRTAVYARVSAAADEDTKAA</sequence>
<dbReference type="Proteomes" id="UP000694460">
    <property type="component" value="Unassembled WGS sequence"/>
</dbReference>
<gene>
    <name evidence="1" type="ORF">JOF57_004679</name>
</gene>
<accession>A0ABS4ZZZ8</accession>
<protein>
    <submittedName>
        <fullName evidence="1">Site-specific integrase-resolvase</fullName>
    </submittedName>
</protein>
<organism evidence="1 2">
    <name type="scientific">Mycolicibacterium lutetiense</name>
    <dbReference type="NCBI Taxonomy" id="1641992"/>
    <lineage>
        <taxon>Bacteria</taxon>
        <taxon>Bacillati</taxon>
        <taxon>Actinomycetota</taxon>
        <taxon>Actinomycetes</taxon>
        <taxon>Mycobacteriales</taxon>
        <taxon>Mycobacteriaceae</taxon>
        <taxon>Mycolicibacterium</taxon>
    </lineage>
</organism>
<evidence type="ECO:0000313" key="1">
    <source>
        <dbReference type="EMBL" id="MBP2454766.1"/>
    </source>
</evidence>
<proteinExistence type="predicted"/>
<evidence type="ECO:0000313" key="2">
    <source>
        <dbReference type="Proteomes" id="UP000694460"/>
    </source>
</evidence>
<comment type="caution">
    <text evidence="1">The sequence shown here is derived from an EMBL/GenBank/DDBJ whole genome shotgun (WGS) entry which is preliminary data.</text>
</comment>
<dbReference type="EMBL" id="JAGIOP010000002">
    <property type="protein sequence ID" value="MBP2454766.1"/>
    <property type="molecule type" value="Genomic_DNA"/>
</dbReference>
<reference evidence="1 2" key="1">
    <citation type="submission" date="2021-03" db="EMBL/GenBank/DDBJ databases">
        <title>Sequencing the genomes of 1000 actinobacteria strains.</title>
        <authorList>
            <person name="Klenk H.-P."/>
        </authorList>
    </citation>
    <scope>NUCLEOTIDE SEQUENCE [LARGE SCALE GENOMIC DNA]</scope>
    <source>
        <strain evidence="1 2">DSM 46713</strain>
    </source>
</reference>